<dbReference type="SMART" id="SM00225">
    <property type="entry name" value="BTB"/>
    <property type="match status" value="1"/>
</dbReference>
<name>A0A067SEQ6_GALM3</name>
<dbReference type="Pfam" id="PF00651">
    <property type="entry name" value="BTB"/>
    <property type="match status" value="1"/>
</dbReference>
<dbReference type="Gene3D" id="3.30.710.10">
    <property type="entry name" value="Potassium Channel Kv1.1, Chain A"/>
    <property type="match status" value="1"/>
</dbReference>
<dbReference type="InterPro" id="IPR000210">
    <property type="entry name" value="BTB/POZ_dom"/>
</dbReference>
<evidence type="ECO:0000313" key="2">
    <source>
        <dbReference type="EMBL" id="KDR69410.1"/>
    </source>
</evidence>
<dbReference type="SUPFAM" id="SSF54695">
    <property type="entry name" value="POZ domain"/>
    <property type="match status" value="1"/>
</dbReference>
<evidence type="ECO:0000259" key="1">
    <source>
        <dbReference type="PROSITE" id="PS50097"/>
    </source>
</evidence>
<dbReference type="InterPro" id="IPR011333">
    <property type="entry name" value="SKP1/BTB/POZ_sf"/>
</dbReference>
<reference evidence="3" key="1">
    <citation type="journal article" date="2014" name="Proc. Natl. Acad. Sci. U.S.A.">
        <title>Extensive sampling of basidiomycete genomes demonstrates inadequacy of the white-rot/brown-rot paradigm for wood decay fungi.</title>
        <authorList>
            <person name="Riley R."/>
            <person name="Salamov A.A."/>
            <person name="Brown D.W."/>
            <person name="Nagy L.G."/>
            <person name="Floudas D."/>
            <person name="Held B.W."/>
            <person name="Levasseur A."/>
            <person name="Lombard V."/>
            <person name="Morin E."/>
            <person name="Otillar R."/>
            <person name="Lindquist E.A."/>
            <person name="Sun H."/>
            <person name="LaButti K.M."/>
            <person name="Schmutz J."/>
            <person name="Jabbour D."/>
            <person name="Luo H."/>
            <person name="Baker S.E."/>
            <person name="Pisabarro A.G."/>
            <person name="Walton J.D."/>
            <person name="Blanchette R.A."/>
            <person name="Henrissat B."/>
            <person name="Martin F."/>
            <person name="Cullen D."/>
            <person name="Hibbett D.S."/>
            <person name="Grigoriev I.V."/>
        </authorList>
    </citation>
    <scope>NUCLEOTIDE SEQUENCE [LARGE SCALE GENOMIC DNA]</scope>
    <source>
        <strain evidence="3">CBS 339.88</strain>
    </source>
</reference>
<accession>A0A067SEQ6</accession>
<proteinExistence type="predicted"/>
<organism evidence="2 3">
    <name type="scientific">Galerina marginata (strain CBS 339.88)</name>
    <dbReference type="NCBI Taxonomy" id="685588"/>
    <lineage>
        <taxon>Eukaryota</taxon>
        <taxon>Fungi</taxon>
        <taxon>Dikarya</taxon>
        <taxon>Basidiomycota</taxon>
        <taxon>Agaricomycotina</taxon>
        <taxon>Agaricomycetes</taxon>
        <taxon>Agaricomycetidae</taxon>
        <taxon>Agaricales</taxon>
        <taxon>Agaricineae</taxon>
        <taxon>Strophariaceae</taxon>
        <taxon>Galerina</taxon>
    </lineage>
</organism>
<dbReference type="HOGENOM" id="CLU_026508_0_0_1"/>
<feature type="domain" description="BTB" evidence="1">
    <location>
        <begin position="128"/>
        <end position="212"/>
    </location>
</feature>
<gene>
    <name evidence="2" type="ORF">GALMADRAFT_145457</name>
</gene>
<dbReference type="Proteomes" id="UP000027222">
    <property type="component" value="Unassembled WGS sequence"/>
</dbReference>
<dbReference type="AlphaFoldDB" id="A0A067SEQ6"/>
<protein>
    <recommendedName>
        <fullName evidence="1">BTB domain-containing protein</fullName>
    </recommendedName>
</protein>
<dbReference type="EMBL" id="KL142402">
    <property type="protein sequence ID" value="KDR69410.1"/>
    <property type="molecule type" value="Genomic_DNA"/>
</dbReference>
<evidence type="ECO:0000313" key="3">
    <source>
        <dbReference type="Proteomes" id="UP000027222"/>
    </source>
</evidence>
<dbReference type="OrthoDB" id="2130750at2759"/>
<sequence>MTQSAALDALRPLYELVMKDSTRLWEQELKTIAFTLNPSIHLPDTQWEKRQEMELRDEDAAHSTMTLADQARYYDSTPEHLSSISVDSGHMYSGSPSKAAPVRYRAEFRLIDGGRHLYFIIRSCSTFADVKITVPTRSNHPAAFLSYSFILSARSPYFRRVLLAQRTTVAGTHNTEDPPTTLCVALPESSFTPESFSFILSYLYSGNLKVTRQECDLYTALDIYRGSIFLELPVLRQLVKAQIMVETLHGLYHAPLSNTTYSNLSGNEWSTMVALGCRCRTCICRTPVVLQFAFGLRVSDDILPFITPPNIFPLLFEAEKALLHLERLSGSVTPAQRNRVRPRILAVRDLIDEVFYAHPGACFASRTWNDMINDIDGDENEKVAKVHWITEAISRAKAGQSAATILRIFHSLASTTRLYRQVSVSGLANSPIQSQIERTMIGLLKMMPLSTQIELVTPVMLQSQASLKETPRRNSSVESIYSDISMSTANFSALDLYSLASSRTASTDYGLYYTRWAISQDTIQE</sequence>
<dbReference type="STRING" id="685588.A0A067SEQ6"/>
<dbReference type="CDD" id="cd18186">
    <property type="entry name" value="BTB_POZ_ZBTB_KLHL-like"/>
    <property type="match status" value="1"/>
</dbReference>
<keyword evidence="3" id="KW-1185">Reference proteome</keyword>
<dbReference type="PROSITE" id="PS50097">
    <property type="entry name" value="BTB"/>
    <property type="match status" value="1"/>
</dbReference>